<feature type="region of interest" description="Disordered" evidence="1">
    <location>
        <begin position="66"/>
        <end position="132"/>
    </location>
</feature>
<name>A0ABS5F2Y6_9PROT</name>
<evidence type="ECO:0000313" key="3">
    <source>
        <dbReference type="Proteomes" id="UP001196870"/>
    </source>
</evidence>
<protein>
    <submittedName>
        <fullName evidence="2">Uncharacterized protein</fullName>
    </submittedName>
</protein>
<evidence type="ECO:0000256" key="1">
    <source>
        <dbReference type="SAM" id="MobiDB-lite"/>
    </source>
</evidence>
<dbReference type="RefSeq" id="WP_211854168.1">
    <property type="nucleotide sequence ID" value="NZ_JAAGBB010000023.1"/>
</dbReference>
<proteinExistence type="predicted"/>
<evidence type="ECO:0000313" key="2">
    <source>
        <dbReference type="EMBL" id="MBR0666495.1"/>
    </source>
</evidence>
<dbReference type="Proteomes" id="UP001196870">
    <property type="component" value="Unassembled WGS sequence"/>
</dbReference>
<organism evidence="2 3">
    <name type="scientific">Plastoroseomonas hellenica</name>
    <dbReference type="NCBI Taxonomy" id="2687306"/>
    <lineage>
        <taxon>Bacteria</taxon>
        <taxon>Pseudomonadati</taxon>
        <taxon>Pseudomonadota</taxon>
        <taxon>Alphaproteobacteria</taxon>
        <taxon>Acetobacterales</taxon>
        <taxon>Acetobacteraceae</taxon>
        <taxon>Plastoroseomonas</taxon>
    </lineage>
</organism>
<accession>A0ABS5F2Y6</accession>
<keyword evidence="3" id="KW-1185">Reference proteome</keyword>
<sequence length="132" mass="13634">MQLEVYRAAGTTLELLGTCELNRLSGRFLEVLHQAADDGAAHGSLQPPEAHAFHVIDLRDERGQRSGLLVDGPADPGVLPGWTPVPPGRLPQSPVPIGEGMGSGGAAAARRGVAPSVDANSRASRTTSPSLV</sequence>
<comment type="caution">
    <text evidence="2">The sequence shown here is derived from an EMBL/GenBank/DDBJ whole genome shotgun (WGS) entry which is preliminary data.</text>
</comment>
<gene>
    <name evidence="2" type="ORF">GXW71_19205</name>
</gene>
<dbReference type="EMBL" id="JAAGBB010000023">
    <property type="protein sequence ID" value="MBR0666495.1"/>
    <property type="molecule type" value="Genomic_DNA"/>
</dbReference>
<reference evidence="3" key="1">
    <citation type="journal article" date="2021" name="Syst. Appl. Microbiol.">
        <title>Roseomonas hellenica sp. nov., isolated from roots of wild-growing Alkanna tinctoria.</title>
        <authorList>
            <person name="Rat A."/>
            <person name="Naranjo H.D."/>
            <person name="Lebbe L."/>
            <person name="Cnockaert M."/>
            <person name="Krigas N."/>
            <person name="Grigoriadou K."/>
            <person name="Maloupa E."/>
            <person name="Willems A."/>
        </authorList>
    </citation>
    <scope>NUCLEOTIDE SEQUENCE [LARGE SCALE GENOMIC DNA]</scope>
    <source>
        <strain evidence="3">LMG 31523</strain>
    </source>
</reference>
<feature type="compositionally biased region" description="Polar residues" evidence="1">
    <location>
        <begin position="118"/>
        <end position="132"/>
    </location>
</feature>